<dbReference type="AlphaFoldDB" id="A0A9P3PST4"/>
<sequence length="81" mass="9201">MPPTNMATVSSMLRFPESRWKPRVYIVTTVPIVGFDERGTCVRYTNLPVVLLVAVSPGLGSRRQSYTCAAHLFVWEKDMLR</sequence>
<name>A0A9P3PST4_LYOSH</name>
<dbReference type="EMBL" id="BRPK01000009">
    <property type="protein sequence ID" value="GLB41375.1"/>
    <property type="molecule type" value="Genomic_DNA"/>
</dbReference>
<comment type="caution">
    <text evidence="1">The sequence shown here is derived from an EMBL/GenBank/DDBJ whole genome shotgun (WGS) entry which is preliminary data.</text>
</comment>
<proteinExistence type="predicted"/>
<evidence type="ECO:0000313" key="2">
    <source>
        <dbReference type="Proteomes" id="UP001063166"/>
    </source>
</evidence>
<keyword evidence="2" id="KW-1185">Reference proteome</keyword>
<organism evidence="1 2">
    <name type="scientific">Lyophyllum shimeji</name>
    <name type="common">Hon-shimeji</name>
    <name type="synonym">Tricholoma shimeji</name>
    <dbReference type="NCBI Taxonomy" id="47721"/>
    <lineage>
        <taxon>Eukaryota</taxon>
        <taxon>Fungi</taxon>
        <taxon>Dikarya</taxon>
        <taxon>Basidiomycota</taxon>
        <taxon>Agaricomycotina</taxon>
        <taxon>Agaricomycetes</taxon>
        <taxon>Agaricomycetidae</taxon>
        <taxon>Agaricales</taxon>
        <taxon>Tricholomatineae</taxon>
        <taxon>Lyophyllaceae</taxon>
        <taxon>Lyophyllum</taxon>
    </lineage>
</organism>
<gene>
    <name evidence="1" type="ORF">LshimejAT787_0905900</name>
</gene>
<protein>
    <submittedName>
        <fullName evidence="1">Uncharacterized protein</fullName>
    </submittedName>
</protein>
<dbReference type="Proteomes" id="UP001063166">
    <property type="component" value="Unassembled WGS sequence"/>
</dbReference>
<accession>A0A9P3PST4</accession>
<reference evidence="1" key="1">
    <citation type="submission" date="2022-07" db="EMBL/GenBank/DDBJ databases">
        <title>The genome of Lyophyllum shimeji provides insight into the initial evolution of ectomycorrhizal fungal genome.</title>
        <authorList>
            <person name="Kobayashi Y."/>
            <person name="Shibata T."/>
            <person name="Hirakawa H."/>
            <person name="Shigenobu S."/>
            <person name="Nishiyama T."/>
            <person name="Yamada A."/>
            <person name="Hasebe M."/>
            <person name="Kawaguchi M."/>
        </authorList>
    </citation>
    <scope>NUCLEOTIDE SEQUENCE</scope>
    <source>
        <strain evidence="1">AT787</strain>
    </source>
</reference>
<evidence type="ECO:0000313" key="1">
    <source>
        <dbReference type="EMBL" id="GLB41375.1"/>
    </source>
</evidence>